<accession>A0A0F9B5J2</accession>
<protein>
    <recommendedName>
        <fullName evidence="2">SWIM-type domain-containing protein</fullName>
    </recommendedName>
</protein>
<gene>
    <name evidence="1" type="ORF">LCGC14_2490450</name>
</gene>
<comment type="caution">
    <text evidence="1">The sequence shown here is derived from an EMBL/GenBank/DDBJ whole genome shotgun (WGS) entry which is preliminary data.</text>
</comment>
<evidence type="ECO:0000313" key="1">
    <source>
        <dbReference type="EMBL" id="KKL16945.1"/>
    </source>
</evidence>
<sequence>MSEGSDAYEQFRCEKWNTTLYSCHCPGYQFRKKCRHIDFLRSKFIKGNGKTNSNPNLTYDKALESVVDGAEATEFVEKYGEDVLDKSKLIGDLFERHGKLYRLE</sequence>
<evidence type="ECO:0008006" key="2">
    <source>
        <dbReference type="Google" id="ProtNLM"/>
    </source>
</evidence>
<reference evidence="1" key="1">
    <citation type="journal article" date="2015" name="Nature">
        <title>Complex archaea that bridge the gap between prokaryotes and eukaryotes.</title>
        <authorList>
            <person name="Spang A."/>
            <person name="Saw J.H."/>
            <person name="Jorgensen S.L."/>
            <person name="Zaremba-Niedzwiedzka K."/>
            <person name="Martijn J."/>
            <person name="Lind A.E."/>
            <person name="van Eijk R."/>
            <person name="Schleper C."/>
            <person name="Guy L."/>
            <person name="Ettema T.J."/>
        </authorList>
    </citation>
    <scope>NUCLEOTIDE SEQUENCE</scope>
</reference>
<dbReference type="AlphaFoldDB" id="A0A0F9B5J2"/>
<dbReference type="EMBL" id="LAZR01039462">
    <property type="protein sequence ID" value="KKL16945.1"/>
    <property type="molecule type" value="Genomic_DNA"/>
</dbReference>
<organism evidence="1">
    <name type="scientific">marine sediment metagenome</name>
    <dbReference type="NCBI Taxonomy" id="412755"/>
    <lineage>
        <taxon>unclassified sequences</taxon>
        <taxon>metagenomes</taxon>
        <taxon>ecological metagenomes</taxon>
    </lineage>
</organism>
<proteinExistence type="predicted"/>
<name>A0A0F9B5J2_9ZZZZ</name>